<feature type="repeat" description="ANK" evidence="3">
    <location>
        <begin position="244"/>
        <end position="276"/>
    </location>
</feature>
<dbReference type="Pfam" id="PF12796">
    <property type="entry name" value="Ank_2"/>
    <property type="match status" value="2"/>
</dbReference>
<evidence type="ECO:0000256" key="1">
    <source>
        <dbReference type="ARBA" id="ARBA00022737"/>
    </source>
</evidence>
<feature type="repeat" description="ANK" evidence="3">
    <location>
        <begin position="210"/>
        <end position="243"/>
    </location>
</feature>
<dbReference type="InterPro" id="IPR036770">
    <property type="entry name" value="Ankyrin_rpt-contain_sf"/>
</dbReference>
<dbReference type="AlphaFoldDB" id="A0A7S3U723"/>
<reference evidence="4" key="1">
    <citation type="submission" date="2021-01" db="EMBL/GenBank/DDBJ databases">
        <authorList>
            <person name="Corre E."/>
            <person name="Pelletier E."/>
            <person name="Niang G."/>
            <person name="Scheremetjew M."/>
            <person name="Finn R."/>
            <person name="Kale V."/>
            <person name="Holt S."/>
            <person name="Cochrane G."/>
            <person name="Meng A."/>
            <person name="Brown T."/>
            <person name="Cohen L."/>
        </authorList>
    </citation>
    <scope>NUCLEOTIDE SEQUENCE</scope>
    <source>
        <strain evidence="4">SPMC142</strain>
    </source>
</reference>
<feature type="repeat" description="ANK" evidence="3">
    <location>
        <begin position="311"/>
        <end position="343"/>
    </location>
</feature>
<dbReference type="InterPro" id="IPR002110">
    <property type="entry name" value="Ankyrin_rpt"/>
</dbReference>
<sequence length="466" mass="49014">MSDLFEAVRARDVAAVGRLIEQKADVNESRTGEQTPLHLAAELDAVDCIQLLLKHGANINAQDGQMLTPLLAACAGNCQNASKALMDAGASLTLADEGENTPLHWLVRRDAVELVKLALQKGAPIDALNALSETALLTGVKLGKRNVVELLLKEGATVQRDSIGSKAPTNKTACHFAMQYGAEGGDAADACAILAAILKKKPDVNAVDGEKRSALHYAVVNDDLLPAVKELISAGAAVGQPDWSGQTPIHWACFLGASQNVKALLDAKAAADAVDDHRRTALHRAAESNNEVCVSMLLDGAHVALDAVDVDGYSALHYAARAGALSCVKRLLEGGANRHLVSASGACAIDVTVDKNIHELLRDEHSGMKRQRMSSSTNLMLPDLGAKFYAACAAKDVKAVLALCTPEVAQKQRKVLEGLVASPPAIGQMHASARTSTIAVEHAGGLHLLGFTESGLLHSFRPFTES</sequence>
<name>A0A7S3U723_9SPIT</name>
<evidence type="ECO:0000313" key="4">
    <source>
        <dbReference type="EMBL" id="CAE0605057.1"/>
    </source>
</evidence>
<keyword evidence="1" id="KW-0677">Repeat</keyword>
<feature type="repeat" description="ANK" evidence="3">
    <location>
        <begin position="32"/>
        <end position="64"/>
    </location>
</feature>
<evidence type="ECO:0000256" key="2">
    <source>
        <dbReference type="ARBA" id="ARBA00023043"/>
    </source>
</evidence>
<proteinExistence type="predicted"/>
<dbReference type="SUPFAM" id="SSF48403">
    <property type="entry name" value="Ankyrin repeat"/>
    <property type="match status" value="1"/>
</dbReference>
<keyword evidence="2 3" id="KW-0040">ANK repeat</keyword>
<dbReference type="PROSITE" id="PS50088">
    <property type="entry name" value="ANK_REPEAT"/>
    <property type="match status" value="5"/>
</dbReference>
<feature type="repeat" description="ANK" evidence="3">
    <location>
        <begin position="98"/>
        <end position="130"/>
    </location>
</feature>
<evidence type="ECO:0000256" key="3">
    <source>
        <dbReference type="PROSITE-ProRule" id="PRU00023"/>
    </source>
</evidence>
<dbReference type="EMBL" id="HBIQ01116008">
    <property type="protein sequence ID" value="CAE0605057.1"/>
    <property type="molecule type" value="Transcribed_RNA"/>
</dbReference>
<dbReference type="SMART" id="SM00248">
    <property type="entry name" value="ANK"/>
    <property type="match status" value="9"/>
</dbReference>
<gene>
    <name evidence="4" type="ORF">SACU0126_LOCUS36824</name>
</gene>
<dbReference type="PANTHER" id="PTHR24198">
    <property type="entry name" value="ANKYRIN REPEAT AND PROTEIN KINASE DOMAIN-CONTAINING PROTEIN"/>
    <property type="match status" value="1"/>
</dbReference>
<organism evidence="4">
    <name type="scientific">Strombidinopsis acuminata</name>
    <dbReference type="NCBI Taxonomy" id="141414"/>
    <lineage>
        <taxon>Eukaryota</taxon>
        <taxon>Sar</taxon>
        <taxon>Alveolata</taxon>
        <taxon>Ciliophora</taxon>
        <taxon>Intramacronucleata</taxon>
        <taxon>Spirotrichea</taxon>
        <taxon>Choreotrichia</taxon>
        <taxon>Choreotrichida</taxon>
        <taxon>Strombidinopsidae</taxon>
        <taxon>Strombidinopsis</taxon>
    </lineage>
</organism>
<accession>A0A7S3U723</accession>
<dbReference type="Gene3D" id="1.25.40.20">
    <property type="entry name" value="Ankyrin repeat-containing domain"/>
    <property type="match status" value="4"/>
</dbReference>
<dbReference type="PROSITE" id="PS50297">
    <property type="entry name" value="ANK_REP_REGION"/>
    <property type="match status" value="4"/>
</dbReference>
<dbReference type="PANTHER" id="PTHR24198:SF165">
    <property type="entry name" value="ANKYRIN REPEAT-CONTAINING PROTEIN-RELATED"/>
    <property type="match status" value="1"/>
</dbReference>
<dbReference type="Pfam" id="PF13637">
    <property type="entry name" value="Ank_4"/>
    <property type="match status" value="1"/>
</dbReference>
<protein>
    <submittedName>
        <fullName evidence="4">Uncharacterized protein</fullName>
    </submittedName>
</protein>